<dbReference type="AlphaFoldDB" id="A0A2S9QFL5"/>
<reference evidence="1 2" key="1">
    <citation type="submission" date="2018-02" db="EMBL/GenBank/DDBJ databases">
        <title>Whole genome sequencing of endophytic bacterium.</title>
        <authorList>
            <person name="Eedara R."/>
            <person name="Podile A.R."/>
        </authorList>
    </citation>
    <scope>NUCLEOTIDE SEQUENCE [LARGE SCALE GENOMIC DNA]</scope>
    <source>
        <strain evidence="1 2">RP1T</strain>
    </source>
</reference>
<dbReference type="EMBL" id="PUEJ01000003">
    <property type="protein sequence ID" value="PRH88143.1"/>
    <property type="molecule type" value="Genomic_DNA"/>
</dbReference>
<keyword evidence="2" id="KW-1185">Reference proteome</keyword>
<accession>A0A2S9QFL5</accession>
<comment type="caution">
    <text evidence="1">The sequence shown here is derived from an EMBL/GenBank/DDBJ whole genome shotgun (WGS) entry which is preliminary data.</text>
</comment>
<evidence type="ECO:0000313" key="2">
    <source>
        <dbReference type="Proteomes" id="UP000237682"/>
    </source>
</evidence>
<evidence type="ECO:0000313" key="1">
    <source>
        <dbReference type="EMBL" id="PRH88143.1"/>
    </source>
</evidence>
<gene>
    <name evidence="1" type="ORF">C5L14_09685</name>
</gene>
<sequence>MGQVGAGKLLLDPDEIAGFHGMIGQAENRNVPLPPIRPSAEIDGIGKQSMNEAAPANANAPAQPLYLRMPEMARKLYP</sequence>
<dbReference type="Proteomes" id="UP000237682">
    <property type="component" value="Unassembled WGS sequence"/>
</dbReference>
<proteinExistence type="predicted"/>
<protein>
    <submittedName>
        <fullName evidence="1">Uncharacterized protein</fullName>
    </submittedName>
</protein>
<name>A0A2S9QFL5_9HYPH</name>
<organism evidence="1 2">
    <name type="scientific">Labrys okinawensis</name>
    <dbReference type="NCBI Taxonomy" id="346911"/>
    <lineage>
        <taxon>Bacteria</taxon>
        <taxon>Pseudomonadati</taxon>
        <taxon>Pseudomonadota</taxon>
        <taxon>Alphaproteobacteria</taxon>
        <taxon>Hyphomicrobiales</taxon>
        <taxon>Xanthobacteraceae</taxon>
        <taxon>Labrys</taxon>
    </lineage>
</organism>